<evidence type="ECO:0000256" key="1">
    <source>
        <dbReference type="ARBA" id="ARBA00022490"/>
    </source>
</evidence>
<keyword evidence="3 4" id="KW-0539">Nucleus</keyword>
<dbReference type="InterPro" id="IPR016295">
    <property type="entry name" value="Proteasome_beta4"/>
</dbReference>
<dbReference type="Proteomes" id="UP001212997">
    <property type="component" value="Unassembled WGS sequence"/>
</dbReference>
<dbReference type="SUPFAM" id="SSF56235">
    <property type="entry name" value="N-terminal nucleophile aminohydrolases (Ntn hydrolases)"/>
    <property type="match status" value="1"/>
</dbReference>
<sequence length="265" mass="29421">MDHFPTSWGRPRNEAYDAFNTYPLHQRPNHSKDVFADGVQRTQQPIVTGTSVLALTYKDGIMMAADNLASYGSLARFKSIQRLHAVGNSTVLGASGDMSDYQYIQTLLDELVIDEFTANDKHDLGPAEIHEYLSRVLYSRRSKMNPLWNSLLVGGKKNGKRFLAYVDLLGTTYSASTIATGYGAHIAIPLLRKAIEGRENTLTEAEARSILTEAMRVLFYRDARSLDKFQIATVNDEGVSISETITLETAWGFAEGIRGYGAQTQ</sequence>
<keyword evidence="1 4" id="KW-0963">Cytoplasm</keyword>
<dbReference type="PROSITE" id="PS51476">
    <property type="entry name" value="PROTEASOME_BETA_2"/>
    <property type="match status" value="1"/>
</dbReference>
<dbReference type="PIRSF" id="PIRSF001213">
    <property type="entry name" value="Psome_endopept_beta"/>
    <property type="match status" value="1"/>
</dbReference>
<comment type="caution">
    <text evidence="5">The sequence shown here is derived from an EMBL/GenBank/DDBJ whole genome shotgun (WGS) entry which is preliminary data.</text>
</comment>
<proteinExistence type="inferred from homology"/>
<dbReference type="InterPro" id="IPR023333">
    <property type="entry name" value="Proteasome_suB-type"/>
</dbReference>
<gene>
    <name evidence="5" type="ORF">NLI96_g6908</name>
</gene>
<dbReference type="FunFam" id="3.60.20.10:FF:000014">
    <property type="entry name" value="Proteasome subunit beta type-7"/>
    <property type="match status" value="1"/>
</dbReference>
<dbReference type="GO" id="GO:0019774">
    <property type="term" value="C:proteasome core complex, beta-subunit complex"/>
    <property type="evidence" value="ECO:0007669"/>
    <property type="project" value="UniProtKB-UniRule"/>
</dbReference>
<keyword evidence="2 4" id="KW-0647">Proteasome</keyword>
<comment type="similarity">
    <text evidence="4">Belongs to the peptidase T1B family.</text>
</comment>
<organism evidence="5 6">
    <name type="scientific">Meripilus lineatus</name>
    <dbReference type="NCBI Taxonomy" id="2056292"/>
    <lineage>
        <taxon>Eukaryota</taxon>
        <taxon>Fungi</taxon>
        <taxon>Dikarya</taxon>
        <taxon>Basidiomycota</taxon>
        <taxon>Agaricomycotina</taxon>
        <taxon>Agaricomycetes</taxon>
        <taxon>Polyporales</taxon>
        <taxon>Meripilaceae</taxon>
        <taxon>Meripilus</taxon>
    </lineage>
</organism>
<dbReference type="EMBL" id="JANAWD010000268">
    <property type="protein sequence ID" value="KAJ3482549.1"/>
    <property type="molecule type" value="Genomic_DNA"/>
</dbReference>
<keyword evidence="6" id="KW-1185">Reference proteome</keyword>
<dbReference type="CDD" id="cd03760">
    <property type="entry name" value="proteasome_beta_type_4"/>
    <property type="match status" value="1"/>
</dbReference>
<evidence type="ECO:0000313" key="6">
    <source>
        <dbReference type="Proteomes" id="UP001212997"/>
    </source>
</evidence>
<name>A0AAD5V064_9APHY</name>
<evidence type="ECO:0000313" key="5">
    <source>
        <dbReference type="EMBL" id="KAJ3482549.1"/>
    </source>
</evidence>
<comment type="subcellular location">
    <subcellularLocation>
        <location evidence="4">Cytoplasm</location>
    </subcellularLocation>
    <subcellularLocation>
        <location evidence="4">Nucleus</location>
    </subcellularLocation>
</comment>
<dbReference type="GO" id="GO:0005737">
    <property type="term" value="C:cytoplasm"/>
    <property type="evidence" value="ECO:0007669"/>
    <property type="project" value="UniProtKB-SubCell"/>
</dbReference>
<evidence type="ECO:0000256" key="2">
    <source>
        <dbReference type="ARBA" id="ARBA00022942"/>
    </source>
</evidence>
<dbReference type="GO" id="GO:0005634">
    <property type="term" value="C:nucleus"/>
    <property type="evidence" value="ECO:0007669"/>
    <property type="project" value="UniProtKB-SubCell"/>
</dbReference>
<dbReference type="GO" id="GO:0051603">
    <property type="term" value="P:proteolysis involved in protein catabolic process"/>
    <property type="evidence" value="ECO:0007669"/>
    <property type="project" value="InterPro"/>
</dbReference>
<protein>
    <recommendedName>
        <fullName evidence="4">Proteasome subunit beta</fullName>
    </recommendedName>
</protein>
<dbReference type="PANTHER" id="PTHR32194">
    <property type="entry name" value="METALLOPROTEASE TLDD"/>
    <property type="match status" value="1"/>
</dbReference>
<dbReference type="InterPro" id="IPR029055">
    <property type="entry name" value="Ntn_hydrolases_N"/>
</dbReference>
<reference evidence="5" key="1">
    <citation type="submission" date="2022-07" db="EMBL/GenBank/DDBJ databases">
        <title>Genome Sequence of Physisporinus lineatus.</title>
        <authorList>
            <person name="Buettner E."/>
        </authorList>
    </citation>
    <scope>NUCLEOTIDE SEQUENCE</scope>
    <source>
        <strain evidence="5">VT162</strain>
    </source>
</reference>
<dbReference type="Pfam" id="PF00227">
    <property type="entry name" value="Proteasome"/>
    <property type="match status" value="1"/>
</dbReference>
<dbReference type="PANTHER" id="PTHR32194:SF6">
    <property type="entry name" value="PROTEASOME SUBUNIT BETA"/>
    <property type="match status" value="1"/>
</dbReference>
<dbReference type="Gene3D" id="3.60.20.10">
    <property type="entry name" value="Glutamine Phosphoribosylpyrophosphate, subunit 1, domain 1"/>
    <property type="match status" value="1"/>
</dbReference>
<dbReference type="InterPro" id="IPR016050">
    <property type="entry name" value="Proteasome_bsu_CS"/>
</dbReference>
<evidence type="ECO:0000256" key="3">
    <source>
        <dbReference type="ARBA" id="ARBA00023242"/>
    </source>
</evidence>
<evidence type="ECO:0000256" key="4">
    <source>
        <dbReference type="PIRNR" id="PIRNR001213"/>
    </source>
</evidence>
<dbReference type="AlphaFoldDB" id="A0AAD5V064"/>
<comment type="function">
    <text evidence="4">Non-catalytic component of the proteasome.</text>
</comment>
<dbReference type="PROSITE" id="PS00854">
    <property type="entry name" value="PROTEASOME_BETA_1"/>
    <property type="match status" value="1"/>
</dbReference>
<dbReference type="InterPro" id="IPR001353">
    <property type="entry name" value="Proteasome_sua/b"/>
</dbReference>
<accession>A0AAD5V064</accession>